<comment type="caution">
    <text evidence="2">The sequence shown here is derived from an EMBL/GenBank/DDBJ whole genome shotgun (WGS) entry which is preliminary data.</text>
</comment>
<reference evidence="2" key="1">
    <citation type="journal article" date="2014" name="Int. J. Syst. Evol. Microbiol.">
        <title>Complete genome sequence of Corynebacterium casei LMG S-19264T (=DSM 44701T), isolated from a smear-ripened cheese.</title>
        <authorList>
            <consortium name="US DOE Joint Genome Institute (JGI-PGF)"/>
            <person name="Walter F."/>
            <person name="Albersmeier A."/>
            <person name="Kalinowski J."/>
            <person name="Ruckert C."/>
        </authorList>
    </citation>
    <scope>NUCLEOTIDE SEQUENCE</scope>
    <source>
        <strain evidence="2">CGMCC 1.15425</strain>
    </source>
</reference>
<keyword evidence="3" id="KW-1185">Reference proteome</keyword>
<dbReference type="CDD" id="cd06420">
    <property type="entry name" value="GT2_Chondriotin_Pol_N"/>
    <property type="match status" value="1"/>
</dbReference>
<dbReference type="SUPFAM" id="SSF53448">
    <property type="entry name" value="Nucleotide-diphospho-sugar transferases"/>
    <property type="match status" value="1"/>
</dbReference>
<evidence type="ECO:0000313" key="2">
    <source>
        <dbReference type="EMBL" id="GGG48365.1"/>
    </source>
</evidence>
<dbReference type="EMBL" id="BMIY01000001">
    <property type="protein sequence ID" value="GGG48365.1"/>
    <property type="molecule type" value="Genomic_DNA"/>
</dbReference>
<dbReference type="PANTHER" id="PTHR43685:SF3">
    <property type="entry name" value="SLR2126 PROTEIN"/>
    <property type="match status" value="1"/>
</dbReference>
<evidence type="ECO:0000259" key="1">
    <source>
        <dbReference type="Pfam" id="PF00535"/>
    </source>
</evidence>
<keyword evidence="2" id="KW-0808">Transferase</keyword>
<feature type="domain" description="Glycosyltransferase 2-like" evidence="1">
    <location>
        <begin position="6"/>
        <end position="123"/>
    </location>
</feature>
<dbReference type="InterPro" id="IPR029044">
    <property type="entry name" value="Nucleotide-diphossugar_trans"/>
</dbReference>
<dbReference type="RefSeq" id="WP_068812559.1">
    <property type="nucleotide sequence ID" value="NZ_BMIY01000001.1"/>
</dbReference>
<sequence length="292" mass="32568">MPIAASVIITTYNSPDWLKKVLWGYFQQTRQDFEIIIADDGSGDPTAQLISGLATLSPVPIQHVWQPDDGFQKCRILNKAIVESQSEYLVFSDGDCIPRNDFIATHLRRAEPGYYLSGGTLNLPMDISQTITRQHIEQGLCFDKHWLYQQGLKKNRKISRISLGPKQAALMNRLTPVRCNFKGSNASCWKTDAIAVNGFNENMPYGGLDREFGVRLQNHGITPRHVRFDAAMVHLDHAKSYRDPAKMAANKALRKQMEKDGTVKSPLGISELLASGYSAGRSSLHIPQPTTA</sequence>
<dbReference type="InterPro" id="IPR001173">
    <property type="entry name" value="Glyco_trans_2-like"/>
</dbReference>
<gene>
    <name evidence="2" type="ORF">GCM10011403_01770</name>
</gene>
<accession>A0A917LNZ6</accession>
<reference evidence="2" key="2">
    <citation type="submission" date="2020-09" db="EMBL/GenBank/DDBJ databases">
        <authorList>
            <person name="Sun Q."/>
            <person name="Zhou Y."/>
        </authorList>
    </citation>
    <scope>NUCLEOTIDE SEQUENCE</scope>
    <source>
        <strain evidence="2">CGMCC 1.15425</strain>
    </source>
</reference>
<dbReference type="Gene3D" id="3.90.550.10">
    <property type="entry name" value="Spore Coat Polysaccharide Biosynthesis Protein SpsA, Chain A"/>
    <property type="match status" value="1"/>
</dbReference>
<dbReference type="Pfam" id="PF00535">
    <property type="entry name" value="Glycos_transf_2"/>
    <property type="match status" value="1"/>
</dbReference>
<dbReference type="Proteomes" id="UP000627715">
    <property type="component" value="Unassembled WGS sequence"/>
</dbReference>
<evidence type="ECO:0000313" key="3">
    <source>
        <dbReference type="Proteomes" id="UP000627715"/>
    </source>
</evidence>
<proteinExistence type="predicted"/>
<dbReference type="GO" id="GO:0016740">
    <property type="term" value="F:transferase activity"/>
    <property type="evidence" value="ECO:0007669"/>
    <property type="project" value="UniProtKB-KW"/>
</dbReference>
<organism evidence="2 3">
    <name type="scientific">Pseudohongiella nitratireducens</name>
    <dbReference type="NCBI Taxonomy" id="1768907"/>
    <lineage>
        <taxon>Bacteria</taxon>
        <taxon>Pseudomonadati</taxon>
        <taxon>Pseudomonadota</taxon>
        <taxon>Gammaproteobacteria</taxon>
        <taxon>Pseudomonadales</taxon>
        <taxon>Pseudohongiellaceae</taxon>
        <taxon>Pseudohongiella</taxon>
    </lineage>
</organism>
<dbReference type="InterPro" id="IPR050834">
    <property type="entry name" value="Glycosyltransf_2"/>
</dbReference>
<name>A0A917LNZ6_9GAMM</name>
<protein>
    <submittedName>
        <fullName evidence="2">Glycosyl transferase</fullName>
    </submittedName>
</protein>
<dbReference type="PANTHER" id="PTHR43685">
    <property type="entry name" value="GLYCOSYLTRANSFERASE"/>
    <property type="match status" value="1"/>
</dbReference>
<dbReference type="AlphaFoldDB" id="A0A917LNZ6"/>